<dbReference type="InterPro" id="IPR050463">
    <property type="entry name" value="Gfo/Idh/MocA_oxidrdct_glycsds"/>
</dbReference>
<dbReference type="InterPro" id="IPR055170">
    <property type="entry name" value="GFO_IDH_MocA-like_dom"/>
</dbReference>
<gene>
    <name evidence="4" type="ORF">ACFFLM_02540</name>
</gene>
<evidence type="ECO:0000259" key="3">
    <source>
        <dbReference type="Pfam" id="PF22725"/>
    </source>
</evidence>
<dbReference type="Pfam" id="PF22725">
    <property type="entry name" value="GFO_IDH_MocA_C3"/>
    <property type="match status" value="1"/>
</dbReference>
<comment type="caution">
    <text evidence="4">The sequence shown here is derived from an EMBL/GenBank/DDBJ whole genome shotgun (WGS) entry which is preliminary data.</text>
</comment>
<dbReference type="PANTHER" id="PTHR43818">
    <property type="entry name" value="BCDNA.GH03377"/>
    <property type="match status" value="1"/>
</dbReference>
<dbReference type="Pfam" id="PF01408">
    <property type="entry name" value="GFO_IDH_MocA"/>
    <property type="match status" value="1"/>
</dbReference>
<dbReference type="Proteomes" id="UP001589733">
    <property type="component" value="Unassembled WGS sequence"/>
</dbReference>
<dbReference type="InterPro" id="IPR036291">
    <property type="entry name" value="NAD(P)-bd_dom_sf"/>
</dbReference>
<name>A0ABV6ATP4_9DEIO</name>
<dbReference type="Gene3D" id="3.30.360.10">
    <property type="entry name" value="Dihydrodipicolinate Reductase, domain 2"/>
    <property type="match status" value="1"/>
</dbReference>
<evidence type="ECO:0000259" key="2">
    <source>
        <dbReference type="Pfam" id="PF01408"/>
    </source>
</evidence>
<organism evidence="4 5">
    <name type="scientific">Deinococcus oregonensis</name>
    <dbReference type="NCBI Taxonomy" id="1805970"/>
    <lineage>
        <taxon>Bacteria</taxon>
        <taxon>Thermotogati</taxon>
        <taxon>Deinococcota</taxon>
        <taxon>Deinococci</taxon>
        <taxon>Deinococcales</taxon>
        <taxon>Deinococcaceae</taxon>
        <taxon>Deinococcus</taxon>
    </lineage>
</organism>
<keyword evidence="1" id="KW-0560">Oxidoreductase</keyword>
<evidence type="ECO:0000313" key="5">
    <source>
        <dbReference type="Proteomes" id="UP001589733"/>
    </source>
</evidence>
<reference evidence="4 5" key="1">
    <citation type="submission" date="2024-09" db="EMBL/GenBank/DDBJ databases">
        <authorList>
            <person name="Sun Q."/>
            <person name="Mori K."/>
        </authorList>
    </citation>
    <scope>NUCLEOTIDE SEQUENCE [LARGE SCALE GENOMIC DNA]</scope>
    <source>
        <strain evidence="4 5">JCM 13503</strain>
    </source>
</reference>
<protein>
    <submittedName>
        <fullName evidence="4">Gfo/Idh/MocA family protein</fullName>
    </submittedName>
</protein>
<dbReference type="InterPro" id="IPR000683">
    <property type="entry name" value="Gfo/Idh/MocA-like_OxRdtase_N"/>
</dbReference>
<sequence length="398" mass="43803">MTSSLSLTPGKKLGVGVIGAHAWAESAHLPGYAAYDRVDLVAICDSVPERAHRLAQMFGARRVYTDYREMLQDPDIEMVDVCTPTDTHLPLSLAAIAAGKHVLSEKPLAHDAADAFMAARKAREAGVRTKLGFTFRYSPAIRQVQRWIQDGTLGEIFHVHGLEQNSQFLDPQFPLRQVTAGADFNTLIPSSVVGYGSHLLDLVRWCVGEYSSVIGSMRNFVPERVVRGYGEGLQRIQVEDGTVALAEFASGAQGILQTSYIAIGNYPGVELRVYGSKGAAVARLVEENGVAETLRFATPDQVEFRDVPLPDSAYPPGTTLHTPWPELYYRNLVRHFVDEILDGTPEECTFYDGAKSQEVVNAIVQSNTERRWVDLPLYPEEMHLEETQAAEASAISTP</sequence>
<dbReference type="RefSeq" id="WP_380005230.1">
    <property type="nucleotide sequence ID" value="NZ_JBHLYR010000010.1"/>
</dbReference>
<accession>A0ABV6ATP4</accession>
<feature type="domain" description="GFO/IDH/MocA-like oxidoreductase" evidence="3">
    <location>
        <begin position="141"/>
        <end position="280"/>
    </location>
</feature>
<dbReference type="Gene3D" id="3.40.50.720">
    <property type="entry name" value="NAD(P)-binding Rossmann-like Domain"/>
    <property type="match status" value="1"/>
</dbReference>
<keyword evidence="5" id="KW-1185">Reference proteome</keyword>
<dbReference type="EMBL" id="JBHLYR010000010">
    <property type="protein sequence ID" value="MFB9990864.1"/>
    <property type="molecule type" value="Genomic_DNA"/>
</dbReference>
<dbReference type="SUPFAM" id="SSF55347">
    <property type="entry name" value="Glyceraldehyde-3-phosphate dehydrogenase-like, C-terminal domain"/>
    <property type="match status" value="1"/>
</dbReference>
<feature type="domain" description="Gfo/Idh/MocA-like oxidoreductase N-terminal" evidence="2">
    <location>
        <begin position="14"/>
        <end position="132"/>
    </location>
</feature>
<proteinExistence type="predicted"/>
<evidence type="ECO:0000313" key="4">
    <source>
        <dbReference type="EMBL" id="MFB9990864.1"/>
    </source>
</evidence>
<evidence type="ECO:0000256" key="1">
    <source>
        <dbReference type="ARBA" id="ARBA00023002"/>
    </source>
</evidence>
<dbReference type="PANTHER" id="PTHR43818:SF11">
    <property type="entry name" value="BCDNA.GH03377"/>
    <property type="match status" value="1"/>
</dbReference>
<dbReference type="SUPFAM" id="SSF51735">
    <property type="entry name" value="NAD(P)-binding Rossmann-fold domains"/>
    <property type="match status" value="1"/>
</dbReference>